<dbReference type="PANTHER" id="PTHR30472">
    <property type="entry name" value="FERRIC ENTEROBACTIN TRANSPORT SYSTEM PERMEASE PROTEIN"/>
    <property type="match status" value="1"/>
</dbReference>
<evidence type="ECO:0000256" key="1">
    <source>
        <dbReference type="ARBA" id="ARBA00004651"/>
    </source>
</evidence>
<feature type="transmembrane region" description="Helical" evidence="8">
    <location>
        <begin position="55"/>
        <end position="75"/>
    </location>
</feature>
<dbReference type="InterPro" id="IPR037294">
    <property type="entry name" value="ABC_BtuC-like"/>
</dbReference>
<dbReference type="AlphaFoldDB" id="V5WE07"/>
<evidence type="ECO:0000256" key="4">
    <source>
        <dbReference type="ARBA" id="ARBA00022475"/>
    </source>
</evidence>
<evidence type="ECO:0000313" key="9">
    <source>
        <dbReference type="EMBL" id="AHC13814.1"/>
    </source>
</evidence>
<keyword evidence="7 8" id="KW-0472">Membrane</keyword>
<dbReference type="OrthoDB" id="9792889at2"/>
<feature type="transmembrane region" description="Helical" evidence="8">
    <location>
        <begin position="173"/>
        <end position="206"/>
    </location>
</feature>
<organism evidence="9 10">
    <name type="scientific">Salinispira pacifica</name>
    <dbReference type="NCBI Taxonomy" id="1307761"/>
    <lineage>
        <taxon>Bacteria</taxon>
        <taxon>Pseudomonadati</taxon>
        <taxon>Spirochaetota</taxon>
        <taxon>Spirochaetia</taxon>
        <taxon>Spirochaetales</taxon>
        <taxon>Spirochaetaceae</taxon>
        <taxon>Salinispira</taxon>
    </lineage>
</organism>
<dbReference type="SUPFAM" id="SSF81345">
    <property type="entry name" value="ABC transporter involved in vitamin B12 uptake, BtuC"/>
    <property type="match status" value="1"/>
</dbReference>
<sequence>MVSPILLVFLGLAALSVGRYPVTLESLFRIVATPFSPAVSGSAGMDRTVVLVVRLPRVLTAMLVGSALATSGAALQGVFRNPLVSPGILGVASGAGLGAALCILLFGRSALLVQGSAFMFGILAMMLALAISGRTRKGSVLVLVLAGVVVSALAEALISLVKYVADPEDTLPAIVFWLMGSLSGITVSSFLHVLFPITAGIIVLILMRWRISVLSLGDNDAQSLGVHVGMSRAMVVTATTVVTAAAISVAGIVGWVGLVVPHIARMFVGPDHRLVIPVSAVIGAMYLLVIDTLARSVISAEIPLSILTAVVGAPVFAIMLRKTGGRW</sequence>
<comment type="subcellular location">
    <subcellularLocation>
        <location evidence="1">Cell membrane</location>
        <topology evidence="1">Multi-pass membrane protein</topology>
    </subcellularLocation>
</comment>
<evidence type="ECO:0000256" key="2">
    <source>
        <dbReference type="ARBA" id="ARBA00007935"/>
    </source>
</evidence>
<protein>
    <submittedName>
        <fullName evidence="9">Vitamin B12 ABC transporter, permease component BtuC</fullName>
    </submittedName>
</protein>
<dbReference type="PANTHER" id="PTHR30472:SF70">
    <property type="entry name" value="MOLYBDATE IMPORT SYSTEM PERMEASE PROTEIN MOLB"/>
    <property type="match status" value="1"/>
</dbReference>
<dbReference type="PATRIC" id="fig|1307761.3.peg.381"/>
<feature type="transmembrane region" description="Helical" evidence="8">
    <location>
        <begin position="302"/>
        <end position="320"/>
    </location>
</feature>
<evidence type="ECO:0000256" key="8">
    <source>
        <dbReference type="SAM" id="Phobius"/>
    </source>
</evidence>
<dbReference type="eggNOG" id="COG0609">
    <property type="taxonomic scope" value="Bacteria"/>
</dbReference>
<dbReference type="RefSeq" id="WP_024266746.1">
    <property type="nucleotide sequence ID" value="NC_023035.1"/>
</dbReference>
<reference evidence="9 10" key="1">
    <citation type="journal article" date="2015" name="Stand. Genomic Sci.">
        <title>Complete genome sequence and description of Salinispira pacifica gen. nov., sp. nov., a novel spirochaete isolated form a hypersaline microbial mat.</title>
        <authorList>
            <person name="Ben Hania W."/>
            <person name="Joseph M."/>
            <person name="Schumann P."/>
            <person name="Bunk B."/>
            <person name="Fiebig A."/>
            <person name="Sproer C."/>
            <person name="Klenk H.P."/>
            <person name="Fardeau M.L."/>
            <person name="Spring S."/>
        </authorList>
    </citation>
    <scope>NUCLEOTIDE SEQUENCE [LARGE SCALE GENOMIC DNA]</scope>
    <source>
        <strain evidence="9 10">L21-RPul-D2</strain>
    </source>
</reference>
<evidence type="ECO:0000256" key="3">
    <source>
        <dbReference type="ARBA" id="ARBA00022448"/>
    </source>
</evidence>
<dbReference type="InterPro" id="IPR000522">
    <property type="entry name" value="ABC_transptr_permease_BtuC"/>
</dbReference>
<dbReference type="GO" id="GO:0005886">
    <property type="term" value="C:plasma membrane"/>
    <property type="evidence" value="ECO:0007669"/>
    <property type="project" value="UniProtKB-SubCell"/>
</dbReference>
<dbReference type="KEGG" id="slr:L21SP2_0380"/>
<dbReference type="FunFam" id="1.10.3470.10:FF:000001">
    <property type="entry name" value="Vitamin B12 ABC transporter permease BtuC"/>
    <property type="match status" value="1"/>
</dbReference>
<keyword evidence="5 8" id="KW-0812">Transmembrane</keyword>
<evidence type="ECO:0000256" key="6">
    <source>
        <dbReference type="ARBA" id="ARBA00022989"/>
    </source>
</evidence>
<dbReference type="GO" id="GO:0033214">
    <property type="term" value="P:siderophore-iron import into cell"/>
    <property type="evidence" value="ECO:0007669"/>
    <property type="project" value="TreeGrafter"/>
</dbReference>
<evidence type="ECO:0000313" key="10">
    <source>
        <dbReference type="Proteomes" id="UP000018680"/>
    </source>
</evidence>
<keyword evidence="4" id="KW-1003">Cell membrane</keyword>
<dbReference type="Gene3D" id="1.10.3470.10">
    <property type="entry name" value="ABC transporter involved in vitamin B12 uptake, BtuC"/>
    <property type="match status" value="1"/>
</dbReference>
<feature type="transmembrane region" description="Helical" evidence="8">
    <location>
        <begin position="87"/>
        <end position="106"/>
    </location>
</feature>
<feature type="transmembrane region" description="Helical" evidence="8">
    <location>
        <begin position="112"/>
        <end position="133"/>
    </location>
</feature>
<dbReference type="GO" id="GO:0022857">
    <property type="term" value="F:transmembrane transporter activity"/>
    <property type="evidence" value="ECO:0007669"/>
    <property type="project" value="InterPro"/>
</dbReference>
<accession>V5WE07</accession>
<evidence type="ECO:0000256" key="7">
    <source>
        <dbReference type="ARBA" id="ARBA00023136"/>
    </source>
</evidence>
<dbReference type="STRING" id="1307761.L21SP2_0380"/>
<proteinExistence type="inferred from homology"/>
<dbReference type="HOGENOM" id="CLU_013016_0_2_12"/>
<keyword evidence="10" id="KW-1185">Reference proteome</keyword>
<feature type="transmembrane region" description="Helical" evidence="8">
    <location>
        <begin position="272"/>
        <end position="290"/>
    </location>
</feature>
<feature type="transmembrane region" description="Helical" evidence="8">
    <location>
        <begin position="233"/>
        <end position="260"/>
    </location>
</feature>
<evidence type="ECO:0000256" key="5">
    <source>
        <dbReference type="ARBA" id="ARBA00022692"/>
    </source>
</evidence>
<name>V5WE07_9SPIO</name>
<dbReference type="Proteomes" id="UP000018680">
    <property type="component" value="Chromosome"/>
</dbReference>
<gene>
    <name evidence="9" type="ORF">L21SP2_0380</name>
</gene>
<keyword evidence="3" id="KW-0813">Transport</keyword>
<dbReference type="EMBL" id="CP006939">
    <property type="protein sequence ID" value="AHC13814.1"/>
    <property type="molecule type" value="Genomic_DNA"/>
</dbReference>
<dbReference type="Pfam" id="PF01032">
    <property type="entry name" value="FecCD"/>
    <property type="match status" value="1"/>
</dbReference>
<dbReference type="CDD" id="cd06550">
    <property type="entry name" value="TM_ABC_iron-siderophores_like"/>
    <property type="match status" value="1"/>
</dbReference>
<comment type="similarity">
    <text evidence="2">Belongs to the binding-protein-dependent transport system permease family. FecCD subfamily.</text>
</comment>
<feature type="transmembrane region" description="Helical" evidence="8">
    <location>
        <begin position="140"/>
        <end position="161"/>
    </location>
</feature>
<keyword evidence="6 8" id="KW-1133">Transmembrane helix</keyword>